<dbReference type="InterPro" id="IPR005982">
    <property type="entry name" value="Thioredox_Rdtase"/>
</dbReference>
<dbReference type="GO" id="GO:0004791">
    <property type="term" value="F:thioredoxin-disulfide reductase (NADPH) activity"/>
    <property type="evidence" value="ECO:0007669"/>
    <property type="project" value="UniProtKB-UniRule"/>
</dbReference>
<evidence type="ECO:0000256" key="3">
    <source>
        <dbReference type="ARBA" id="ARBA00023002"/>
    </source>
</evidence>
<dbReference type="GO" id="GO:0005737">
    <property type="term" value="C:cytoplasm"/>
    <property type="evidence" value="ECO:0007669"/>
    <property type="project" value="InterPro"/>
</dbReference>
<gene>
    <name evidence="9" type="ORF">A2257_01335</name>
</gene>
<dbReference type="InterPro" id="IPR023753">
    <property type="entry name" value="FAD/NAD-binding_dom"/>
</dbReference>
<reference evidence="9 10" key="1">
    <citation type="journal article" date="2016" name="Nat. Commun.">
        <title>Thousands of microbial genomes shed light on interconnected biogeochemical processes in an aquifer system.</title>
        <authorList>
            <person name="Anantharaman K."/>
            <person name="Brown C.T."/>
            <person name="Hug L.A."/>
            <person name="Sharon I."/>
            <person name="Castelle C.J."/>
            <person name="Probst A.J."/>
            <person name="Thomas B.C."/>
            <person name="Singh A."/>
            <person name="Wilkins M.J."/>
            <person name="Karaoz U."/>
            <person name="Brodie E.L."/>
            <person name="Williams K.H."/>
            <person name="Hubbard S.S."/>
            <person name="Banfield J.F."/>
        </authorList>
    </citation>
    <scope>NUCLEOTIDE SEQUENCE [LARGE SCALE GENOMIC DNA]</scope>
</reference>
<keyword evidence="5 6" id="KW-0676">Redox-active center</keyword>
<keyword evidence="2 6" id="KW-0274">FAD</keyword>
<dbReference type="AlphaFoldDB" id="A0A1F5S1U5"/>
<keyword evidence="7" id="KW-0521">NADP</keyword>
<dbReference type="PRINTS" id="PR00469">
    <property type="entry name" value="PNDRDTASEII"/>
</dbReference>
<evidence type="ECO:0000313" key="9">
    <source>
        <dbReference type="EMBL" id="OGF20655.1"/>
    </source>
</evidence>
<organism evidence="9 10">
    <name type="scientific">Candidatus Falkowbacteria bacterium RIFOXYA2_FULL_38_12</name>
    <dbReference type="NCBI Taxonomy" id="1797993"/>
    <lineage>
        <taxon>Bacteria</taxon>
        <taxon>Candidatus Falkowiibacteriota</taxon>
    </lineage>
</organism>
<evidence type="ECO:0000256" key="1">
    <source>
        <dbReference type="ARBA" id="ARBA00022630"/>
    </source>
</evidence>
<comment type="cofactor">
    <cofactor evidence="7">
        <name>FAD</name>
        <dbReference type="ChEBI" id="CHEBI:57692"/>
    </cofactor>
    <text evidence="7">Binds 1 FAD per subunit.</text>
</comment>
<evidence type="ECO:0000256" key="7">
    <source>
        <dbReference type="RuleBase" id="RU003881"/>
    </source>
</evidence>
<dbReference type="Proteomes" id="UP000177407">
    <property type="component" value="Unassembled WGS sequence"/>
</dbReference>
<comment type="caution">
    <text evidence="9">The sequence shown here is derived from an EMBL/GenBank/DDBJ whole genome shotgun (WGS) entry which is preliminary data.</text>
</comment>
<protein>
    <recommendedName>
        <fullName evidence="6">Thioredoxin reductase</fullName>
        <ecNumber evidence="6">1.8.1.9</ecNumber>
    </recommendedName>
</protein>
<dbReference type="InterPro" id="IPR008255">
    <property type="entry name" value="Pyr_nucl-diS_OxRdtase_2_AS"/>
</dbReference>
<comment type="subunit">
    <text evidence="6">Homodimer.</text>
</comment>
<comment type="similarity">
    <text evidence="6">Belongs to the class-II pyridine nucleotide-disulfide oxidoreductase family.</text>
</comment>
<evidence type="ECO:0000259" key="8">
    <source>
        <dbReference type="Pfam" id="PF07992"/>
    </source>
</evidence>
<sequence length="306" mass="33382">MFDIIIIGGGPAGLSAAIYASRRALKVLIISKDIGGQAVYASKVENYPGLDFISGFELAEKMRKQAEIFGTEFLSAEIGEIKKEGDIFKVEDKEEKEYQARAIILCFGAEPKKLNIPGETKFKGRGVSYCATCDAPFYKNKIAVVVGGGNSAVDAAVLLAKYAKKVYIVNHKNKFKAEELRTRQLKEFAHLEIILDSDLKEITGEEKVSGVTIKNLVNEEEKEIEADGVFIEIGHIVESDFISSLVKLDERKQIIVDSKNQTNFPGVFAAGDATTVPYKQIVIAAGEGAKAALSAYGYLQKKSIGE</sequence>
<dbReference type="Pfam" id="PF07992">
    <property type="entry name" value="Pyr_redox_2"/>
    <property type="match status" value="1"/>
</dbReference>
<dbReference type="PRINTS" id="PR00368">
    <property type="entry name" value="FADPNR"/>
</dbReference>
<evidence type="ECO:0000256" key="2">
    <source>
        <dbReference type="ARBA" id="ARBA00022827"/>
    </source>
</evidence>
<dbReference type="PROSITE" id="PS00573">
    <property type="entry name" value="PYRIDINE_REDOX_2"/>
    <property type="match status" value="1"/>
</dbReference>
<evidence type="ECO:0000256" key="4">
    <source>
        <dbReference type="ARBA" id="ARBA00023157"/>
    </source>
</evidence>
<dbReference type="Gene3D" id="3.50.50.60">
    <property type="entry name" value="FAD/NAD(P)-binding domain"/>
    <property type="match status" value="2"/>
</dbReference>
<accession>A0A1F5S1U5</accession>
<keyword evidence="4" id="KW-1015">Disulfide bond</keyword>
<dbReference type="GO" id="GO:0019430">
    <property type="term" value="P:removal of superoxide radicals"/>
    <property type="evidence" value="ECO:0007669"/>
    <property type="project" value="UniProtKB-UniRule"/>
</dbReference>
<feature type="domain" description="FAD/NAD(P)-binding" evidence="8">
    <location>
        <begin position="2"/>
        <end position="288"/>
    </location>
</feature>
<dbReference type="PANTHER" id="PTHR48105">
    <property type="entry name" value="THIOREDOXIN REDUCTASE 1-RELATED-RELATED"/>
    <property type="match status" value="1"/>
</dbReference>
<dbReference type="EMBL" id="MFGA01000021">
    <property type="protein sequence ID" value="OGF20655.1"/>
    <property type="molecule type" value="Genomic_DNA"/>
</dbReference>
<proteinExistence type="inferred from homology"/>
<dbReference type="NCBIfam" id="TIGR01292">
    <property type="entry name" value="TRX_reduct"/>
    <property type="match status" value="1"/>
</dbReference>
<dbReference type="SUPFAM" id="SSF51905">
    <property type="entry name" value="FAD/NAD(P)-binding domain"/>
    <property type="match status" value="1"/>
</dbReference>
<dbReference type="EC" id="1.8.1.9" evidence="6"/>
<name>A0A1F5S1U5_9BACT</name>
<evidence type="ECO:0000313" key="10">
    <source>
        <dbReference type="Proteomes" id="UP000177407"/>
    </source>
</evidence>
<dbReference type="InterPro" id="IPR050097">
    <property type="entry name" value="Ferredoxin-NADP_redctase_2"/>
</dbReference>
<keyword evidence="3 6" id="KW-0560">Oxidoreductase</keyword>
<keyword evidence="1 6" id="KW-0285">Flavoprotein</keyword>
<evidence type="ECO:0000256" key="6">
    <source>
        <dbReference type="RuleBase" id="RU003880"/>
    </source>
</evidence>
<evidence type="ECO:0000256" key="5">
    <source>
        <dbReference type="ARBA" id="ARBA00023284"/>
    </source>
</evidence>
<dbReference type="InterPro" id="IPR036188">
    <property type="entry name" value="FAD/NAD-bd_sf"/>
</dbReference>
<comment type="catalytic activity">
    <reaction evidence="6">
        <text>[thioredoxin]-dithiol + NADP(+) = [thioredoxin]-disulfide + NADPH + H(+)</text>
        <dbReference type="Rhea" id="RHEA:20345"/>
        <dbReference type="Rhea" id="RHEA-COMP:10698"/>
        <dbReference type="Rhea" id="RHEA-COMP:10700"/>
        <dbReference type="ChEBI" id="CHEBI:15378"/>
        <dbReference type="ChEBI" id="CHEBI:29950"/>
        <dbReference type="ChEBI" id="CHEBI:50058"/>
        <dbReference type="ChEBI" id="CHEBI:57783"/>
        <dbReference type="ChEBI" id="CHEBI:58349"/>
        <dbReference type="EC" id="1.8.1.9"/>
    </reaction>
</comment>